<keyword evidence="1" id="KW-0812">Transmembrane</keyword>
<evidence type="ECO:0000256" key="1">
    <source>
        <dbReference type="SAM" id="Phobius"/>
    </source>
</evidence>
<dbReference type="OrthoDB" id="2446996at2759"/>
<protein>
    <submittedName>
        <fullName evidence="2">Uncharacterized protein</fullName>
    </submittedName>
</protein>
<keyword evidence="1" id="KW-0472">Membrane</keyword>
<accession>A0A433CZW9</accession>
<gene>
    <name evidence="2" type="ORF">BC936DRAFT_149898</name>
</gene>
<name>A0A433CZW9_9FUNG</name>
<dbReference type="EMBL" id="RBNI01009552">
    <property type="protein sequence ID" value="RUP44125.1"/>
    <property type="molecule type" value="Genomic_DNA"/>
</dbReference>
<dbReference type="Proteomes" id="UP000268093">
    <property type="component" value="Unassembled WGS sequence"/>
</dbReference>
<evidence type="ECO:0000313" key="3">
    <source>
        <dbReference type="Proteomes" id="UP000268093"/>
    </source>
</evidence>
<evidence type="ECO:0000313" key="2">
    <source>
        <dbReference type="EMBL" id="RUP44125.1"/>
    </source>
</evidence>
<keyword evidence="1" id="KW-1133">Transmembrane helix</keyword>
<keyword evidence="3" id="KW-1185">Reference proteome</keyword>
<organism evidence="2 3">
    <name type="scientific">Jimgerdemannia flammicorona</name>
    <dbReference type="NCBI Taxonomy" id="994334"/>
    <lineage>
        <taxon>Eukaryota</taxon>
        <taxon>Fungi</taxon>
        <taxon>Fungi incertae sedis</taxon>
        <taxon>Mucoromycota</taxon>
        <taxon>Mucoromycotina</taxon>
        <taxon>Endogonomycetes</taxon>
        <taxon>Endogonales</taxon>
        <taxon>Endogonaceae</taxon>
        <taxon>Jimgerdemannia</taxon>
    </lineage>
</organism>
<sequence length="69" mass="8224">MHLLPECLDGLQYAVFCLLLIARFMNNAFWRSTDNTTLKKFLDFRLSAGNLEVEETEHNRYEQHQKILH</sequence>
<feature type="transmembrane region" description="Helical" evidence="1">
    <location>
        <begin position="12"/>
        <end position="30"/>
    </location>
</feature>
<comment type="caution">
    <text evidence="2">The sequence shown here is derived from an EMBL/GenBank/DDBJ whole genome shotgun (WGS) entry which is preliminary data.</text>
</comment>
<dbReference type="AlphaFoldDB" id="A0A433CZW9"/>
<proteinExistence type="predicted"/>
<reference evidence="2 3" key="1">
    <citation type="journal article" date="2018" name="New Phytol.">
        <title>Phylogenomics of Endogonaceae and evolution of mycorrhizas within Mucoromycota.</title>
        <authorList>
            <person name="Chang Y."/>
            <person name="Desiro A."/>
            <person name="Na H."/>
            <person name="Sandor L."/>
            <person name="Lipzen A."/>
            <person name="Clum A."/>
            <person name="Barry K."/>
            <person name="Grigoriev I.V."/>
            <person name="Martin F.M."/>
            <person name="Stajich J.E."/>
            <person name="Smith M.E."/>
            <person name="Bonito G."/>
            <person name="Spatafora J.W."/>
        </authorList>
    </citation>
    <scope>NUCLEOTIDE SEQUENCE [LARGE SCALE GENOMIC DNA]</scope>
    <source>
        <strain evidence="2 3">GMNB39</strain>
    </source>
</reference>